<reference evidence="3 4" key="1">
    <citation type="journal article" date="2015" name="Genome Announc.">
        <title>Draft Genome Sequence of the Thermophile Thermus filiformis ATCC 43280, Producer of Carotenoid-(Di)glucoside-Branched Fatty Acid (Di)esters and Source of Hyperthermostable Enzymes of Biotechnological Interest.</title>
        <authorList>
            <person name="Mandelli F."/>
            <person name="Oliveira Ramires B."/>
            <person name="Couger M.B."/>
            <person name="Paixao D.A."/>
            <person name="Camilo C.M."/>
            <person name="Polikarpov I."/>
            <person name="Prade R."/>
            <person name="Riano-Pachon D.M."/>
            <person name="Squina F.M."/>
        </authorList>
    </citation>
    <scope>NUCLEOTIDE SEQUENCE [LARGE SCALE GENOMIC DNA]</scope>
    <source>
        <strain evidence="3 4">ATCC 43280</strain>
    </source>
</reference>
<evidence type="ECO:0000256" key="1">
    <source>
        <dbReference type="SAM" id="Phobius"/>
    </source>
</evidence>
<feature type="transmembrane region" description="Helical" evidence="1">
    <location>
        <begin position="41"/>
        <end position="60"/>
    </location>
</feature>
<keyword evidence="1" id="KW-1133">Transmembrane helix</keyword>
<keyword evidence="4" id="KW-1185">Reference proteome</keyword>
<dbReference type="Proteomes" id="UP000030364">
    <property type="component" value="Unassembled WGS sequence"/>
</dbReference>
<dbReference type="GO" id="GO:0006508">
    <property type="term" value="P:proteolysis"/>
    <property type="evidence" value="ECO:0007669"/>
    <property type="project" value="UniProtKB-KW"/>
</dbReference>
<protein>
    <submittedName>
        <fullName evidence="3">CAAX protease</fullName>
    </submittedName>
</protein>
<dbReference type="GO" id="GO:0004175">
    <property type="term" value="F:endopeptidase activity"/>
    <property type="evidence" value="ECO:0007669"/>
    <property type="project" value="UniProtKB-ARBA"/>
</dbReference>
<dbReference type="STRING" id="276.THFILI_07195"/>
<dbReference type="InterPro" id="IPR003675">
    <property type="entry name" value="Rce1/LyrA-like_dom"/>
</dbReference>
<keyword evidence="1" id="KW-0472">Membrane</keyword>
<dbReference type="GO" id="GO:0080120">
    <property type="term" value="P:CAAX-box protein maturation"/>
    <property type="evidence" value="ECO:0007669"/>
    <property type="project" value="UniProtKB-ARBA"/>
</dbReference>
<proteinExistence type="predicted"/>
<keyword evidence="1" id="KW-0812">Transmembrane</keyword>
<feature type="domain" description="CAAX prenyl protease 2/Lysostaphin resistance protein A-like" evidence="2">
    <location>
        <begin position="88"/>
        <end position="173"/>
    </location>
</feature>
<dbReference type="Pfam" id="PF02517">
    <property type="entry name" value="Rce1-like"/>
    <property type="match status" value="1"/>
</dbReference>
<dbReference type="RefSeq" id="WP_038060244.1">
    <property type="nucleotide sequence ID" value="NZ_JPSL02000039.1"/>
</dbReference>
<dbReference type="OrthoDB" id="158986at2"/>
<comment type="caution">
    <text evidence="3">The sequence shown here is derived from an EMBL/GenBank/DDBJ whole genome shotgun (WGS) entry which is preliminary data.</text>
</comment>
<evidence type="ECO:0000259" key="2">
    <source>
        <dbReference type="Pfam" id="PF02517"/>
    </source>
</evidence>
<dbReference type="PATRIC" id="fig|276.5.peg.18"/>
<dbReference type="AlphaFoldDB" id="A0A0A2WTK2"/>
<name>A0A0A2WTK2_THEFI</name>
<feature type="transmembrane region" description="Helical" evidence="1">
    <location>
        <begin position="110"/>
        <end position="130"/>
    </location>
</feature>
<sequence length="184" mass="19371">MSPPVFLLGVQLALLLLGGALVAWLGLGVLAAPDPFRDGVLGLGLFLLLQGLEALFARLFPRSFRSAEALHRELGRLLRRSGLGPREALLLSLLSALGEEVFFRGAVQGLLVRHLGAWGVGAQALVFALFHPAPRSALAYTLFTGVAGLLFGLAFLLSGSLVPGILAHFLHNAKSFAELLGSGE</sequence>
<dbReference type="EMBL" id="JPSL02000039">
    <property type="protein sequence ID" value="KGQ23123.1"/>
    <property type="molecule type" value="Genomic_DNA"/>
</dbReference>
<feature type="transmembrane region" description="Helical" evidence="1">
    <location>
        <begin position="137"/>
        <end position="157"/>
    </location>
</feature>
<organism evidence="3 4">
    <name type="scientific">Thermus filiformis</name>
    <dbReference type="NCBI Taxonomy" id="276"/>
    <lineage>
        <taxon>Bacteria</taxon>
        <taxon>Thermotogati</taxon>
        <taxon>Deinococcota</taxon>
        <taxon>Deinococci</taxon>
        <taxon>Thermales</taxon>
        <taxon>Thermaceae</taxon>
        <taxon>Thermus</taxon>
    </lineage>
</organism>
<keyword evidence="3" id="KW-0645">Protease</keyword>
<evidence type="ECO:0000313" key="4">
    <source>
        <dbReference type="Proteomes" id="UP000030364"/>
    </source>
</evidence>
<accession>A0A0A2WTK2</accession>
<evidence type="ECO:0000313" key="3">
    <source>
        <dbReference type="EMBL" id="KGQ23123.1"/>
    </source>
</evidence>
<keyword evidence="3" id="KW-0378">Hydrolase</keyword>
<gene>
    <name evidence="3" type="ORF">THFILI_07195</name>
</gene>